<evidence type="ECO:0000313" key="1">
    <source>
        <dbReference type="Proteomes" id="UP000095283"/>
    </source>
</evidence>
<dbReference type="Proteomes" id="UP000095283">
    <property type="component" value="Unplaced"/>
</dbReference>
<accession>A0A1I7XD96</accession>
<dbReference type="WBParaSite" id="Hba_15670">
    <property type="protein sequence ID" value="Hba_15670"/>
    <property type="gene ID" value="Hba_15670"/>
</dbReference>
<reference evidence="2" key="1">
    <citation type="submission" date="2016-11" db="UniProtKB">
        <authorList>
            <consortium name="WormBaseParasite"/>
        </authorList>
    </citation>
    <scope>IDENTIFICATION</scope>
</reference>
<proteinExistence type="predicted"/>
<dbReference type="AlphaFoldDB" id="A0A1I7XD96"/>
<protein>
    <submittedName>
        <fullName evidence="2">Auxilin-like protein</fullName>
    </submittedName>
</protein>
<evidence type="ECO:0000313" key="2">
    <source>
        <dbReference type="WBParaSite" id="Hba_15670"/>
    </source>
</evidence>
<name>A0A1I7XD96_HETBA</name>
<sequence length="92" mass="10467">MTSKMGTFKAITFHLRIVGPAFTEKKTIRHSSDLDCNFADPKMCRWMNMEEKWGLDSLDFHLFEKIDFTEFPALRVAPGPTKVAQGTATLTI</sequence>
<organism evidence="1 2">
    <name type="scientific">Heterorhabditis bacteriophora</name>
    <name type="common">Entomopathogenic nematode worm</name>
    <dbReference type="NCBI Taxonomy" id="37862"/>
    <lineage>
        <taxon>Eukaryota</taxon>
        <taxon>Metazoa</taxon>
        <taxon>Ecdysozoa</taxon>
        <taxon>Nematoda</taxon>
        <taxon>Chromadorea</taxon>
        <taxon>Rhabditida</taxon>
        <taxon>Rhabditina</taxon>
        <taxon>Rhabditomorpha</taxon>
        <taxon>Strongyloidea</taxon>
        <taxon>Heterorhabditidae</taxon>
        <taxon>Heterorhabditis</taxon>
    </lineage>
</organism>
<keyword evidence="1" id="KW-1185">Reference proteome</keyword>